<organism evidence="2 3">
    <name type="scientific">Lysobacter auxotrophicus</name>
    <dbReference type="NCBI Taxonomy" id="2992573"/>
    <lineage>
        <taxon>Bacteria</taxon>
        <taxon>Pseudomonadati</taxon>
        <taxon>Pseudomonadota</taxon>
        <taxon>Gammaproteobacteria</taxon>
        <taxon>Lysobacterales</taxon>
        <taxon>Lysobacteraceae</taxon>
        <taxon>Lysobacter</taxon>
    </lineage>
</organism>
<accession>A0ABN6UNX0</accession>
<keyword evidence="1" id="KW-0472">Membrane</keyword>
<keyword evidence="3" id="KW-1185">Reference proteome</keyword>
<name>A0ABN6UNX0_9GAMM</name>
<proteinExistence type="predicted"/>
<sequence>MLKLIGGAVVCGFALYGLVIYLDRTKSKAVVAPADAAQVVGTEGSGAEIVGERVSSPGSSDGARAVG</sequence>
<feature type="transmembrane region" description="Helical" evidence="1">
    <location>
        <begin position="6"/>
        <end position="22"/>
    </location>
</feature>
<dbReference type="RefSeq" id="WP_281779973.1">
    <property type="nucleotide sequence ID" value="NZ_AP027041.1"/>
</dbReference>
<keyword evidence="1" id="KW-1133">Transmembrane helix</keyword>
<dbReference type="Proteomes" id="UP001317822">
    <property type="component" value="Chromosome"/>
</dbReference>
<evidence type="ECO:0000313" key="3">
    <source>
        <dbReference type="Proteomes" id="UP001317822"/>
    </source>
</evidence>
<dbReference type="EMBL" id="AP027041">
    <property type="protein sequence ID" value="BDU18092.1"/>
    <property type="molecule type" value="Genomic_DNA"/>
</dbReference>
<reference evidence="2 3" key="1">
    <citation type="journal article" date="2023" name="Int. J. Syst. Evol. Microbiol.">
        <title>Physiological and genomic analyses of cobalamin (vitamin B12)-auxotrophy of Lysobacter auxotrophicus sp. nov., a methionine-auxotrophic chitinolytic bacterium isolated from chitin-treated soil.</title>
        <authorList>
            <person name="Saito A."/>
            <person name="Dohra H."/>
            <person name="Hamada M."/>
            <person name="Moriuchi R."/>
            <person name="Kotsuchibashi Y."/>
            <person name="Mori K."/>
        </authorList>
    </citation>
    <scope>NUCLEOTIDE SEQUENCE [LARGE SCALE GENOMIC DNA]</scope>
    <source>
        <strain evidence="2 3">5-21a</strain>
    </source>
</reference>
<evidence type="ECO:0000313" key="2">
    <source>
        <dbReference type="EMBL" id="BDU18092.1"/>
    </source>
</evidence>
<gene>
    <name evidence="2" type="ORF">LA521A_32930</name>
</gene>
<protein>
    <submittedName>
        <fullName evidence="2">Uncharacterized protein</fullName>
    </submittedName>
</protein>
<evidence type="ECO:0000256" key="1">
    <source>
        <dbReference type="SAM" id="Phobius"/>
    </source>
</evidence>
<keyword evidence="1" id="KW-0812">Transmembrane</keyword>